<keyword evidence="5 13" id="KW-0349">Heme</keyword>
<feature type="signal peptide" evidence="15">
    <location>
        <begin position="1"/>
        <end position="19"/>
    </location>
</feature>
<comment type="caution">
    <text evidence="16">The sequence shown here is derived from an EMBL/GenBank/DDBJ whole genome shotgun (WGS) entry which is preliminary data.</text>
</comment>
<gene>
    <name evidence="16" type="ORF">BS47DRAFT_1400272</name>
</gene>
<evidence type="ECO:0000256" key="7">
    <source>
        <dbReference type="ARBA" id="ARBA00022723"/>
    </source>
</evidence>
<comment type="subcellular location">
    <subcellularLocation>
        <location evidence="2">Membrane</location>
    </subcellularLocation>
</comment>
<evidence type="ECO:0000256" key="14">
    <source>
        <dbReference type="RuleBase" id="RU000461"/>
    </source>
</evidence>
<keyword evidence="7 13" id="KW-0479">Metal-binding</keyword>
<dbReference type="AlphaFoldDB" id="A0A9P6DPF7"/>
<dbReference type="PROSITE" id="PS00086">
    <property type="entry name" value="CYTOCHROME_P450"/>
    <property type="match status" value="1"/>
</dbReference>
<evidence type="ECO:0000256" key="11">
    <source>
        <dbReference type="ARBA" id="ARBA00023033"/>
    </source>
</evidence>
<evidence type="ECO:0000256" key="12">
    <source>
        <dbReference type="ARBA" id="ARBA00023136"/>
    </source>
</evidence>
<comment type="pathway">
    <text evidence="3">Secondary metabolite biosynthesis.</text>
</comment>
<dbReference type="PANTHER" id="PTHR46300:SF2">
    <property type="entry name" value="CYTOCHROME P450 MONOOXYGENASE ALNH-RELATED"/>
    <property type="match status" value="1"/>
</dbReference>
<dbReference type="InterPro" id="IPR002401">
    <property type="entry name" value="Cyt_P450_E_grp-I"/>
</dbReference>
<keyword evidence="10 13" id="KW-0408">Iron</keyword>
<evidence type="ECO:0000256" key="8">
    <source>
        <dbReference type="ARBA" id="ARBA00022989"/>
    </source>
</evidence>
<comment type="similarity">
    <text evidence="4 14">Belongs to the cytochrome P450 family.</text>
</comment>
<dbReference type="EMBL" id="MU129145">
    <property type="protein sequence ID" value="KAF9505600.1"/>
    <property type="molecule type" value="Genomic_DNA"/>
</dbReference>
<sequence length="474" mass="52263">MVRPRAFLILFEALGLQQATSFFYNPVLSVLVLSSYRSMQDLIVGRNIPTDLGPPSLSCAQTHNDVSSACLGWEPGSHTELFVPKWKLQQELFRQHLNKAALPQYWSIAEHEAKHCALRLQRDPNNWSDELCLNITRVILGITYDAQDIFATDDECTLASGEFLGHIETLSPGYFGSTSSQAAASCDLLFTSKSKSRPNGVNPKPFYVVKGQKDAGIAELSFAPSLLEDNATDERRMAWLSASIWRRIGYHLDGIANFPACYGCPACRSGFRTIRGNFNQGSASLVLLAPGAIPHRLMEDDEYKGICEFPFPNTWMNGTELFRGTLWDILFAKAPSSSLAHLVRLGISTSALILFLPYCITRCISRDEEMYPDPETFRPERFTEPNTDGQLPLDPCKFAFGVGRRVCPGLDVGDMVLLSNVVIFPATSTIFKGLDENGNGITPSTVPPYSPSTTVPGTLQVQNRAAPINSAARH</sequence>
<evidence type="ECO:0000313" key="16">
    <source>
        <dbReference type="EMBL" id="KAF9505600.1"/>
    </source>
</evidence>
<dbReference type="GO" id="GO:0005506">
    <property type="term" value="F:iron ion binding"/>
    <property type="evidence" value="ECO:0007669"/>
    <property type="project" value="InterPro"/>
</dbReference>
<keyword evidence="11 14" id="KW-0503">Monooxygenase</keyword>
<dbReference type="InterPro" id="IPR017972">
    <property type="entry name" value="Cyt_P450_CS"/>
</dbReference>
<dbReference type="Pfam" id="PF00067">
    <property type="entry name" value="p450"/>
    <property type="match status" value="1"/>
</dbReference>
<evidence type="ECO:0000256" key="10">
    <source>
        <dbReference type="ARBA" id="ARBA00023004"/>
    </source>
</evidence>
<keyword evidence="9 14" id="KW-0560">Oxidoreductase</keyword>
<evidence type="ECO:0000256" key="3">
    <source>
        <dbReference type="ARBA" id="ARBA00005179"/>
    </source>
</evidence>
<dbReference type="Gene3D" id="1.10.630.10">
    <property type="entry name" value="Cytochrome P450"/>
    <property type="match status" value="1"/>
</dbReference>
<proteinExistence type="inferred from homology"/>
<dbReference type="OrthoDB" id="2789670at2759"/>
<dbReference type="GO" id="GO:0016705">
    <property type="term" value="F:oxidoreductase activity, acting on paired donors, with incorporation or reduction of molecular oxygen"/>
    <property type="evidence" value="ECO:0007669"/>
    <property type="project" value="InterPro"/>
</dbReference>
<dbReference type="InterPro" id="IPR036396">
    <property type="entry name" value="Cyt_P450_sf"/>
</dbReference>
<comment type="cofactor">
    <cofactor evidence="1 13">
        <name>heme</name>
        <dbReference type="ChEBI" id="CHEBI:30413"/>
    </cofactor>
</comment>
<evidence type="ECO:0000256" key="1">
    <source>
        <dbReference type="ARBA" id="ARBA00001971"/>
    </source>
</evidence>
<dbReference type="InterPro" id="IPR050364">
    <property type="entry name" value="Cytochrome_P450_fung"/>
</dbReference>
<protein>
    <recommendedName>
        <fullName evidence="18">Cytochrome P450</fullName>
    </recommendedName>
</protein>
<evidence type="ECO:0000256" key="15">
    <source>
        <dbReference type="SAM" id="SignalP"/>
    </source>
</evidence>
<feature type="chain" id="PRO_5040292668" description="Cytochrome P450" evidence="15">
    <location>
        <begin position="20"/>
        <end position="474"/>
    </location>
</feature>
<dbReference type="PRINTS" id="PR00463">
    <property type="entry name" value="EP450I"/>
</dbReference>
<organism evidence="16 17">
    <name type="scientific">Hydnum rufescens UP504</name>
    <dbReference type="NCBI Taxonomy" id="1448309"/>
    <lineage>
        <taxon>Eukaryota</taxon>
        <taxon>Fungi</taxon>
        <taxon>Dikarya</taxon>
        <taxon>Basidiomycota</taxon>
        <taxon>Agaricomycotina</taxon>
        <taxon>Agaricomycetes</taxon>
        <taxon>Cantharellales</taxon>
        <taxon>Hydnaceae</taxon>
        <taxon>Hydnum</taxon>
    </lineage>
</organism>
<evidence type="ECO:0000256" key="9">
    <source>
        <dbReference type="ARBA" id="ARBA00023002"/>
    </source>
</evidence>
<name>A0A9P6DPF7_9AGAM</name>
<evidence type="ECO:0000313" key="17">
    <source>
        <dbReference type="Proteomes" id="UP000886523"/>
    </source>
</evidence>
<keyword evidence="6" id="KW-0812">Transmembrane</keyword>
<keyword evidence="17" id="KW-1185">Reference proteome</keyword>
<keyword evidence="15" id="KW-0732">Signal</keyword>
<dbReference type="InterPro" id="IPR001128">
    <property type="entry name" value="Cyt_P450"/>
</dbReference>
<dbReference type="Proteomes" id="UP000886523">
    <property type="component" value="Unassembled WGS sequence"/>
</dbReference>
<dbReference type="GO" id="GO:0004497">
    <property type="term" value="F:monooxygenase activity"/>
    <property type="evidence" value="ECO:0007669"/>
    <property type="project" value="UniProtKB-KW"/>
</dbReference>
<dbReference type="PANTHER" id="PTHR46300">
    <property type="entry name" value="P450, PUTATIVE (EUROFUNG)-RELATED-RELATED"/>
    <property type="match status" value="1"/>
</dbReference>
<feature type="binding site" description="axial binding residue" evidence="13">
    <location>
        <position position="407"/>
    </location>
    <ligand>
        <name>heme</name>
        <dbReference type="ChEBI" id="CHEBI:30413"/>
    </ligand>
    <ligandPart>
        <name>Fe</name>
        <dbReference type="ChEBI" id="CHEBI:18248"/>
    </ligandPart>
</feature>
<evidence type="ECO:0000256" key="5">
    <source>
        <dbReference type="ARBA" id="ARBA00022617"/>
    </source>
</evidence>
<evidence type="ECO:0000256" key="6">
    <source>
        <dbReference type="ARBA" id="ARBA00022692"/>
    </source>
</evidence>
<dbReference type="GO" id="GO:0020037">
    <property type="term" value="F:heme binding"/>
    <property type="evidence" value="ECO:0007669"/>
    <property type="project" value="InterPro"/>
</dbReference>
<dbReference type="GO" id="GO:0016020">
    <property type="term" value="C:membrane"/>
    <property type="evidence" value="ECO:0007669"/>
    <property type="project" value="UniProtKB-SubCell"/>
</dbReference>
<reference evidence="16" key="1">
    <citation type="journal article" date="2020" name="Nat. Commun.">
        <title>Large-scale genome sequencing of mycorrhizal fungi provides insights into the early evolution of symbiotic traits.</title>
        <authorList>
            <person name="Miyauchi S."/>
            <person name="Kiss E."/>
            <person name="Kuo A."/>
            <person name="Drula E."/>
            <person name="Kohler A."/>
            <person name="Sanchez-Garcia M."/>
            <person name="Morin E."/>
            <person name="Andreopoulos B."/>
            <person name="Barry K.W."/>
            <person name="Bonito G."/>
            <person name="Buee M."/>
            <person name="Carver A."/>
            <person name="Chen C."/>
            <person name="Cichocki N."/>
            <person name="Clum A."/>
            <person name="Culley D."/>
            <person name="Crous P.W."/>
            <person name="Fauchery L."/>
            <person name="Girlanda M."/>
            <person name="Hayes R.D."/>
            <person name="Keri Z."/>
            <person name="LaButti K."/>
            <person name="Lipzen A."/>
            <person name="Lombard V."/>
            <person name="Magnuson J."/>
            <person name="Maillard F."/>
            <person name="Murat C."/>
            <person name="Nolan M."/>
            <person name="Ohm R.A."/>
            <person name="Pangilinan J."/>
            <person name="Pereira M.F."/>
            <person name="Perotto S."/>
            <person name="Peter M."/>
            <person name="Pfister S."/>
            <person name="Riley R."/>
            <person name="Sitrit Y."/>
            <person name="Stielow J.B."/>
            <person name="Szollosi G."/>
            <person name="Zifcakova L."/>
            <person name="Stursova M."/>
            <person name="Spatafora J.W."/>
            <person name="Tedersoo L."/>
            <person name="Vaario L.M."/>
            <person name="Yamada A."/>
            <person name="Yan M."/>
            <person name="Wang P."/>
            <person name="Xu J."/>
            <person name="Bruns T."/>
            <person name="Baldrian P."/>
            <person name="Vilgalys R."/>
            <person name="Dunand C."/>
            <person name="Henrissat B."/>
            <person name="Grigoriev I.V."/>
            <person name="Hibbett D."/>
            <person name="Nagy L.G."/>
            <person name="Martin F.M."/>
        </authorList>
    </citation>
    <scope>NUCLEOTIDE SEQUENCE</scope>
    <source>
        <strain evidence="16">UP504</strain>
    </source>
</reference>
<dbReference type="SUPFAM" id="SSF48264">
    <property type="entry name" value="Cytochrome P450"/>
    <property type="match status" value="1"/>
</dbReference>
<accession>A0A9P6DPF7</accession>
<evidence type="ECO:0000256" key="4">
    <source>
        <dbReference type="ARBA" id="ARBA00010617"/>
    </source>
</evidence>
<keyword evidence="12" id="KW-0472">Membrane</keyword>
<evidence type="ECO:0008006" key="18">
    <source>
        <dbReference type="Google" id="ProtNLM"/>
    </source>
</evidence>
<evidence type="ECO:0000256" key="13">
    <source>
        <dbReference type="PIRSR" id="PIRSR602401-1"/>
    </source>
</evidence>
<keyword evidence="8" id="KW-1133">Transmembrane helix</keyword>
<evidence type="ECO:0000256" key="2">
    <source>
        <dbReference type="ARBA" id="ARBA00004370"/>
    </source>
</evidence>